<accession>A0A0K0CV73</accession>
<sequence>MPDKCFPPSDFVSTQLCNNTIAHRQVPIRKTAGRVLFVFVHSVNGAAPLQRLSFNTTRSPISLVNDRPDSEVTTTFKSRDEFRAMRRFHFGKEVPILGIFACVVSYCALIALVCAFLHYEEWDDAEDTDEEVDVFEDVVEEIDEQGVREASTQTSPVVGVWRVEKSIQTVVLNEIPLREIVSWNGQSHQSEC</sequence>
<keyword evidence="1" id="KW-0812">Transmembrane</keyword>
<evidence type="ECO:0000313" key="3">
    <source>
        <dbReference type="WBParaSite" id="ACAC_0000120001-mRNA-1"/>
    </source>
</evidence>
<dbReference type="WBParaSite" id="ACAC_0000120001-mRNA-1">
    <property type="protein sequence ID" value="ACAC_0000120001-mRNA-1"/>
    <property type="gene ID" value="ACAC_0000120001"/>
</dbReference>
<reference evidence="3" key="2">
    <citation type="submission" date="2017-02" db="UniProtKB">
        <authorList>
            <consortium name="WormBaseParasite"/>
        </authorList>
    </citation>
    <scope>IDENTIFICATION</scope>
</reference>
<keyword evidence="1" id="KW-1133">Transmembrane helix</keyword>
<feature type="transmembrane region" description="Helical" evidence="1">
    <location>
        <begin position="94"/>
        <end position="119"/>
    </location>
</feature>
<protein>
    <submittedName>
        <fullName evidence="3">Transmembrane protein</fullName>
    </submittedName>
</protein>
<name>A0A0K0CV73_ANGCA</name>
<dbReference type="Proteomes" id="UP000035642">
    <property type="component" value="Unassembled WGS sequence"/>
</dbReference>
<evidence type="ECO:0000256" key="1">
    <source>
        <dbReference type="SAM" id="Phobius"/>
    </source>
</evidence>
<organism evidence="2 3">
    <name type="scientific">Angiostrongylus cantonensis</name>
    <name type="common">Rat lungworm</name>
    <dbReference type="NCBI Taxonomy" id="6313"/>
    <lineage>
        <taxon>Eukaryota</taxon>
        <taxon>Metazoa</taxon>
        <taxon>Ecdysozoa</taxon>
        <taxon>Nematoda</taxon>
        <taxon>Chromadorea</taxon>
        <taxon>Rhabditida</taxon>
        <taxon>Rhabditina</taxon>
        <taxon>Rhabditomorpha</taxon>
        <taxon>Strongyloidea</taxon>
        <taxon>Metastrongylidae</taxon>
        <taxon>Angiostrongylus</taxon>
    </lineage>
</organism>
<reference evidence="2" key="1">
    <citation type="submission" date="2012-09" db="EMBL/GenBank/DDBJ databases">
        <authorList>
            <person name="Martin A.A."/>
        </authorList>
    </citation>
    <scope>NUCLEOTIDE SEQUENCE</scope>
</reference>
<proteinExistence type="predicted"/>
<evidence type="ECO:0000313" key="2">
    <source>
        <dbReference type="Proteomes" id="UP000035642"/>
    </source>
</evidence>
<dbReference type="AlphaFoldDB" id="A0A0K0CV73"/>
<keyword evidence="2" id="KW-1185">Reference proteome</keyword>
<keyword evidence="1" id="KW-0472">Membrane</keyword>